<evidence type="ECO:0000256" key="1">
    <source>
        <dbReference type="SAM" id="MobiDB-lite"/>
    </source>
</evidence>
<feature type="region of interest" description="Disordered" evidence="1">
    <location>
        <begin position="33"/>
        <end position="62"/>
    </location>
</feature>
<keyword evidence="3" id="KW-1185">Reference proteome</keyword>
<dbReference type="Proteomes" id="UP000799771">
    <property type="component" value="Unassembled WGS sequence"/>
</dbReference>
<dbReference type="GeneID" id="54402773"/>
<proteinExistence type="predicted"/>
<gene>
    <name evidence="2" type="ORF">P153DRAFT_177197</name>
</gene>
<reference evidence="2" key="1">
    <citation type="journal article" date="2020" name="Stud. Mycol.">
        <title>101 Dothideomycetes genomes: a test case for predicting lifestyles and emergence of pathogens.</title>
        <authorList>
            <person name="Haridas S."/>
            <person name="Albert R."/>
            <person name="Binder M."/>
            <person name="Bloem J."/>
            <person name="Labutti K."/>
            <person name="Salamov A."/>
            <person name="Andreopoulos B."/>
            <person name="Baker S."/>
            <person name="Barry K."/>
            <person name="Bills G."/>
            <person name="Bluhm B."/>
            <person name="Cannon C."/>
            <person name="Castanera R."/>
            <person name="Culley D."/>
            <person name="Daum C."/>
            <person name="Ezra D."/>
            <person name="Gonzalez J."/>
            <person name="Henrissat B."/>
            <person name="Kuo A."/>
            <person name="Liang C."/>
            <person name="Lipzen A."/>
            <person name="Lutzoni F."/>
            <person name="Magnuson J."/>
            <person name="Mondo S."/>
            <person name="Nolan M."/>
            <person name="Ohm R."/>
            <person name="Pangilinan J."/>
            <person name="Park H.-J."/>
            <person name="Ramirez L."/>
            <person name="Alfaro M."/>
            <person name="Sun H."/>
            <person name="Tritt A."/>
            <person name="Yoshinaga Y."/>
            <person name="Zwiers L.-H."/>
            <person name="Turgeon B."/>
            <person name="Goodwin S."/>
            <person name="Spatafora J."/>
            <person name="Crous P."/>
            <person name="Grigoriev I."/>
        </authorList>
    </citation>
    <scope>NUCLEOTIDE SEQUENCE</scope>
    <source>
        <strain evidence="2">CBS 119687</strain>
    </source>
</reference>
<evidence type="ECO:0000313" key="3">
    <source>
        <dbReference type="Proteomes" id="UP000799771"/>
    </source>
</evidence>
<feature type="compositionally biased region" description="Basic residues" evidence="1">
    <location>
        <begin position="53"/>
        <end position="62"/>
    </location>
</feature>
<dbReference type="RefSeq" id="XP_033527349.1">
    <property type="nucleotide sequence ID" value="XM_033662341.1"/>
</dbReference>
<dbReference type="AlphaFoldDB" id="A0A6A6ALV6"/>
<evidence type="ECO:0000313" key="2">
    <source>
        <dbReference type="EMBL" id="KAF2132962.1"/>
    </source>
</evidence>
<dbReference type="EMBL" id="ML977500">
    <property type="protein sequence ID" value="KAF2132962.1"/>
    <property type="molecule type" value="Genomic_DNA"/>
</dbReference>
<sequence length="62" mass="6834">MPQLQLIANMRRQRLFLTSQLGLACVQRGPCQRVKQPRSSSGLHHITGGGRKAISKHGSRGQ</sequence>
<protein>
    <submittedName>
        <fullName evidence="2">Uncharacterized protein</fullName>
    </submittedName>
</protein>
<accession>A0A6A6ALV6</accession>
<organism evidence="2 3">
    <name type="scientific">Dothidotthia symphoricarpi CBS 119687</name>
    <dbReference type="NCBI Taxonomy" id="1392245"/>
    <lineage>
        <taxon>Eukaryota</taxon>
        <taxon>Fungi</taxon>
        <taxon>Dikarya</taxon>
        <taxon>Ascomycota</taxon>
        <taxon>Pezizomycotina</taxon>
        <taxon>Dothideomycetes</taxon>
        <taxon>Pleosporomycetidae</taxon>
        <taxon>Pleosporales</taxon>
        <taxon>Dothidotthiaceae</taxon>
        <taxon>Dothidotthia</taxon>
    </lineage>
</organism>
<name>A0A6A6ALV6_9PLEO</name>